<evidence type="ECO:0000313" key="3">
    <source>
        <dbReference type="EMBL" id="GHI74863.1"/>
    </source>
</evidence>
<evidence type="ECO:0000256" key="1">
    <source>
        <dbReference type="SAM" id="MobiDB-lite"/>
    </source>
</evidence>
<feature type="region of interest" description="Disordered" evidence="1">
    <location>
        <begin position="1"/>
        <end position="90"/>
    </location>
</feature>
<dbReference type="Proteomes" id="UP000608522">
    <property type="component" value="Unassembled WGS sequence"/>
</dbReference>
<evidence type="ECO:0000313" key="4">
    <source>
        <dbReference type="Proteomes" id="UP000608522"/>
    </source>
</evidence>
<evidence type="ECO:0000256" key="2">
    <source>
        <dbReference type="SAM" id="Phobius"/>
    </source>
</evidence>
<organism evidence="3 4">
    <name type="scientific">Streptomyces spororaveus</name>
    <dbReference type="NCBI Taxonomy" id="284039"/>
    <lineage>
        <taxon>Bacteria</taxon>
        <taxon>Bacillati</taxon>
        <taxon>Actinomycetota</taxon>
        <taxon>Actinomycetes</taxon>
        <taxon>Kitasatosporales</taxon>
        <taxon>Streptomycetaceae</taxon>
        <taxon>Streptomyces</taxon>
    </lineage>
</organism>
<accession>A0ABQ3T392</accession>
<dbReference type="EMBL" id="BNED01000003">
    <property type="protein sequence ID" value="GHI74863.1"/>
    <property type="molecule type" value="Genomic_DNA"/>
</dbReference>
<reference evidence="4" key="1">
    <citation type="submission" date="2023-07" db="EMBL/GenBank/DDBJ databases">
        <title>Whole genome shotgun sequence of Streptomyces spororaveus NBRC 15456.</title>
        <authorList>
            <person name="Komaki H."/>
            <person name="Tamura T."/>
        </authorList>
    </citation>
    <scope>NUCLEOTIDE SEQUENCE [LARGE SCALE GENOMIC DNA]</scope>
    <source>
        <strain evidence="4">NBRC 15456</strain>
    </source>
</reference>
<name>A0ABQ3T392_9ACTN</name>
<protein>
    <submittedName>
        <fullName evidence="3">Uncharacterized protein</fullName>
    </submittedName>
</protein>
<gene>
    <name evidence="3" type="ORF">Sspor_04240</name>
</gene>
<keyword evidence="2" id="KW-0472">Membrane</keyword>
<sequence>MLPSALAGLGRPHGTGHRSLIRPDRQDTPWGIPGSPAPSRAARARRPPLSPPPLPCAGGAGAAGGPRGAGTRTPKRNPTRGTRTTKDTPMTWQWTGLAVFSLTLLPAAAATIADRVPRRLRRRPAPVRPRGWASC</sequence>
<feature type="compositionally biased region" description="Gly residues" evidence="1">
    <location>
        <begin position="58"/>
        <end position="68"/>
    </location>
</feature>
<keyword evidence="2" id="KW-1133">Transmembrane helix</keyword>
<comment type="caution">
    <text evidence="3">The sequence shown here is derived from an EMBL/GenBank/DDBJ whole genome shotgun (WGS) entry which is preliminary data.</text>
</comment>
<keyword evidence="2" id="KW-0812">Transmembrane</keyword>
<keyword evidence="4" id="KW-1185">Reference proteome</keyword>
<proteinExistence type="predicted"/>
<feature type="transmembrane region" description="Helical" evidence="2">
    <location>
        <begin position="92"/>
        <end position="113"/>
    </location>
</feature>
<feature type="compositionally biased region" description="Polar residues" evidence="1">
    <location>
        <begin position="79"/>
        <end position="90"/>
    </location>
</feature>